<feature type="compositionally biased region" description="Polar residues" evidence="1">
    <location>
        <begin position="236"/>
        <end position="252"/>
    </location>
</feature>
<organism evidence="2 3">
    <name type="scientific">Thalictrum thalictroides</name>
    <name type="common">Rue-anemone</name>
    <name type="synonym">Anemone thalictroides</name>
    <dbReference type="NCBI Taxonomy" id="46969"/>
    <lineage>
        <taxon>Eukaryota</taxon>
        <taxon>Viridiplantae</taxon>
        <taxon>Streptophyta</taxon>
        <taxon>Embryophyta</taxon>
        <taxon>Tracheophyta</taxon>
        <taxon>Spermatophyta</taxon>
        <taxon>Magnoliopsida</taxon>
        <taxon>Ranunculales</taxon>
        <taxon>Ranunculaceae</taxon>
        <taxon>Thalictroideae</taxon>
        <taxon>Thalictrum</taxon>
    </lineage>
</organism>
<reference evidence="2 3" key="1">
    <citation type="submission" date="2020-06" db="EMBL/GenBank/DDBJ databases">
        <title>Transcriptomic and genomic resources for Thalictrum thalictroides and T. hernandezii: Facilitating candidate gene discovery in an emerging model plant lineage.</title>
        <authorList>
            <person name="Arias T."/>
            <person name="Riano-Pachon D.M."/>
            <person name="Di Stilio V.S."/>
        </authorList>
    </citation>
    <scope>NUCLEOTIDE SEQUENCE [LARGE SCALE GENOMIC DNA]</scope>
    <source>
        <strain evidence="3">cv. WT478/WT964</strain>
        <tissue evidence="2">Leaves</tissue>
    </source>
</reference>
<sequence>PNEVSQMDIDPHGSEDRQLSGSRQPNDQGTTSTTRENVQFGENAHPNVNAQGSTRSTRKNAQTDTTSAHTQNKKAKKNASATKTQGQTTKKNASATKTQTEKTKKNATVDRQANQAKKNSSAAVPRVIHERVPEGVGAYSSESGYTFIRLPGMKRGYWYKPGDCGGPAPAIRQTIGNQVQHDSDGPPATQPSQPSPHTFQIRSSCHAGSSSNAAPAPRQPFAPLAPRQPFVLPRPSASSRPGLTAPTLSSLAKTVPQLNQQSLEARKAKARDWLNTQTFDF</sequence>
<dbReference type="EMBL" id="JABWDY010007322">
    <property type="protein sequence ID" value="KAF5203027.1"/>
    <property type="molecule type" value="Genomic_DNA"/>
</dbReference>
<protein>
    <submittedName>
        <fullName evidence="2">Uncharacterized protein</fullName>
    </submittedName>
</protein>
<feature type="compositionally biased region" description="Polar residues" evidence="1">
    <location>
        <begin position="46"/>
        <end position="69"/>
    </location>
</feature>
<dbReference type="Proteomes" id="UP000554482">
    <property type="component" value="Unassembled WGS sequence"/>
</dbReference>
<feature type="region of interest" description="Disordered" evidence="1">
    <location>
        <begin position="1"/>
        <end position="129"/>
    </location>
</feature>
<evidence type="ECO:0000313" key="2">
    <source>
        <dbReference type="EMBL" id="KAF5203027.1"/>
    </source>
</evidence>
<proteinExistence type="predicted"/>
<feature type="compositionally biased region" description="Polar residues" evidence="1">
    <location>
        <begin position="109"/>
        <end position="122"/>
    </location>
</feature>
<feature type="compositionally biased region" description="Basic and acidic residues" evidence="1">
    <location>
        <begin position="99"/>
        <end position="108"/>
    </location>
</feature>
<feature type="compositionally biased region" description="Basic and acidic residues" evidence="1">
    <location>
        <begin position="9"/>
        <end position="18"/>
    </location>
</feature>
<gene>
    <name evidence="2" type="ORF">FRX31_007388</name>
</gene>
<accession>A0A7J6X1S2</accession>
<dbReference type="AlphaFoldDB" id="A0A7J6X1S2"/>
<evidence type="ECO:0000313" key="3">
    <source>
        <dbReference type="Proteomes" id="UP000554482"/>
    </source>
</evidence>
<feature type="non-terminal residue" evidence="2">
    <location>
        <position position="1"/>
    </location>
</feature>
<feature type="compositionally biased region" description="Polar residues" evidence="1">
    <location>
        <begin position="86"/>
        <end position="98"/>
    </location>
</feature>
<evidence type="ECO:0000256" key="1">
    <source>
        <dbReference type="SAM" id="MobiDB-lite"/>
    </source>
</evidence>
<comment type="caution">
    <text evidence="2">The sequence shown here is derived from an EMBL/GenBank/DDBJ whole genome shotgun (WGS) entry which is preliminary data.</text>
</comment>
<keyword evidence="3" id="KW-1185">Reference proteome</keyword>
<feature type="compositionally biased region" description="Polar residues" evidence="1">
    <location>
        <begin position="190"/>
        <end position="213"/>
    </location>
</feature>
<name>A0A7J6X1S2_THATH</name>
<feature type="compositionally biased region" description="Polar residues" evidence="1">
    <location>
        <begin position="19"/>
        <end position="37"/>
    </location>
</feature>
<feature type="region of interest" description="Disordered" evidence="1">
    <location>
        <begin position="178"/>
        <end position="252"/>
    </location>
</feature>